<gene>
    <name evidence="1" type="ordered locus">Spica_0912</name>
</gene>
<dbReference type="AlphaFoldDB" id="F8F1K9"/>
<proteinExistence type="predicted"/>
<keyword evidence="2" id="KW-1185">Reference proteome</keyword>
<evidence type="ECO:0000313" key="2">
    <source>
        <dbReference type="Proteomes" id="UP000000503"/>
    </source>
</evidence>
<sequence length="83" mass="9154">MLGLCFPHIGIAEPMEENYSRLKALNILDIFLFIANRDYRSGGQWKPIAFGTAQAIQIFITALSWASSFLLDQSLSSGCITLG</sequence>
<dbReference type="KEGG" id="scd:Spica_0912"/>
<organism evidence="1 2">
    <name type="scientific">Gracilinema caldarium (strain ATCC 51460 / DSM 7334 / H1)</name>
    <name type="common">Treponema caldarium</name>
    <dbReference type="NCBI Taxonomy" id="744872"/>
    <lineage>
        <taxon>Bacteria</taxon>
        <taxon>Pseudomonadati</taxon>
        <taxon>Spirochaetota</taxon>
        <taxon>Spirochaetia</taxon>
        <taxon>Spirochaetales</taxon>
        <taxon>Breznakiellaceae</taxon>
        <taxon>Gracilinema</taxon>
    </lineage>
</organism>
<name>F8F1K9_GRAC1</name>
<accession>F8F1K9</accession>
<protein>
    <submittedName>
        <fullName evidence="1">Uncharacterized protein</fullName>
    </submittedName>
</protein>
<dbReference type="HOGENOM" id="CLU_2541571_0_0_12"/>
<dbReference type="Proteomes" id="UP000000503">
    <property type="component" value="Chromosome"/>
</dbReference>
<dbReference type="EMBL" id="CP002868">
    <property type="protein sequence ID" value="AEJ19062.1"/>
    <property type="molecule type" value="Genomic_DNA"/>
</dbReference>
<reference evidence="2" key="1">
    <citation type="journal article" date="2013" name="Stand. Genomic Sci.">
        <title>Genome sequence of the thermophilic fresh-water bacterium Spirochaeta caldaria type strain (H1(T)), reclassification of Spirochaeta caldaria, Spirochaeta stenostrepta, and Spirochaeta zuelzerae in the genus Treponema as Treponema caldaria comb. nov., Treponema stenostrepta comb. nov., and Treponema zuelzerae comb. nov., and emendation of the genus Treponema.</title>
        <authorList>
            <person name="Abt B."/>
            <person name="Goker M."/>
            <person name="Scheuner C."/>
            <person name="Han C."/>
            <person name="Lu M."/>
            <person name="Misra M."/>
            <person name="Lapidus A."/>
            <person name="Nolan M."/>
            <person name="Lucas S."/>
            <person name="Hammon N."/>
            <person name="Deshpande S."/>
            <person name="Cheng J.F."/>
            <person name="Tapia R."/>
            <person name="Goodwin L.A."/>
            <person name="Pitluck S."/>
            <person name="Liolios K."/>
            <person name="Pagani I."/>
            <person name="Ivanova N."/>
            <person name="Mavromatis K."/>
            <person name="Mikhailova N."/>
            <person name="Huntemann M."/>
            <person name="Pati A."/>
            <person name="Chen A."/>
            <person name="Palaniappan K."/>
            <person name="Land M."/>
            <person name="Hauser L."/>
            <person name="Jeffries C.D."/>
            <person name="Rohde M."/>
            <person name="Spring S."/>
            <person name="Gronow S."/>
            <person name="Detter J.C."/>
            <person name="Bristow J."/>
            <person name="Eisen J.A."/>
            <person name="Markowitz V."/>
            <person name="Hugenholtz P."/>
            <person name="Kyrpides N.C."/>
            <person name="Woyke T."/>
            <person name="Klenk H.P."/>
        </authorList>
    </citation>
    <scope>NUCLEOTIDE SEQUENCE</scope>
    <source>
        <strain evidence="2">ATCC 51460 / DSM 7334 / H1</strain>
    </source>
</reference>
<evidence type="ECO:0000313" key="1">
    <source>
        <dbReference type="EMBL" id="AEJ19062.1"/>
    </source>
</evidence>